<accession>K0S395</accession>
<dbReference type="EMBL" id="AGNL01023172">
    <property type="protein sequence ID" value="EJK59289.1"/>
    <property type="molecule type" value="Genomic_DNA"/>
</dbReference>
<proteinExistence type="predicted"/>
<organism evidence="2 3">
    <name type="scientific">Thalassiosira oceanica</name>
    <name type="common">Marine diatom</name>
    <dbReference type="NCBI Taxonomy" id="159749"/>
    <lineage>
        <taxon>Eukaryota</taxon>
        <taxon>Sar</taxon>
        <taxon>Stramenopiles</taxon>
        <taxon>Ochrophyta</taxon>
        <taxon>Bacillariophyta</taxon>
        <taxon>Coscinodiscophyceae</taxon>
        <taxon>Thalassiosirophycidae</taxon>
        <taxon>Thalassiosirales</taxon>
        <taxon>Thalassiosiraceae</taxon>
        <taxon>Thalassiosira</taxon>
    </lineage>
</organism>
<feature type="compositionally biased region" description="Gly residues" evidence="1">
    <location>
        <begin position="176"/>
        <end position="192"/>
    </location>
</feature>
<dbReference type="OrthoDB" id="48066at2759"/>
<reference evidence="2 3" key="1">
    <citation type="journal article" date="2012" name="Genome Biol.">
        <title>Genome and low-iron response of an oceanic diatom adapted to chronic iron limitation.</title>
        <authorList>
            <person name="Lommer M."/>
            <person name="Specht M."/>
            <person name="Roy A.S."/>
            <person name="Kraemer L."/>
            <person name="Andreson R."/>
            <person name="Gutowska M.A."/>
            <person name="Wolf J."/>
            <person name="Bergner S.V."/>
            <person name="Schilhabel M.B."/>
            <person name="Klostermeier U.C."/>
            <person name="Beiko R.G."/>
            <person name="Rosenstiel P."/>
            <person name="Hippler M."/>
            <person name="Laroche J."/>
        </authorList>
    </citation>
    <scope>NUCLEOTIDE SEQUENCE [LARGE SCALE GENOMIC DNA]</scope>
    <source>
        <strain evidence="2 3">CCMP1005</strain>
    </source>
</reference>
<evidence type="ECO:0000313" key="2">
    <source>
        <dbReference type="EMBL" id="EJK59289.1"/>
    </source>
</evidence>
<comment type="caution">
    <text evidence="2">The sequence shown here is derived from an EMBL/GenBank/DDBJ whole genome shotgun (WGS) entry which is preliminary data.</text>
</comment>
<feature type="region of interest" description="Disordered" evidence="1">
    <location>
        <begin position="1"/>
        <end position="123"/>
    </location>
</feature>
<protein>
    <submittedName>
        <fullName evidence="2">Uncharacterized protein</fullName>
    </submittedName>
</protein>
<feature type="compositionally biased region" description="Basic and acidic residues" evidence="1">
    <location>
        <begin position="69"/>
        <end position="81"/>
    </location>
</feature>
<feature type="compositionally biased region" description="Basic and acidic residues" evidence="1">
    <location>
        <begin position="97"/>
        <end position="121"/>
    </location>
</feature>
<dbReference type="SUPFAM" id="SSF53254">
    <property type="entry name" value="Phosphoglycerate mutase-like"/>
    <property type="match status" value="1"/>
</dbReference>
<feature type="region of interest" description="Disordered" evidence="1">
    <location>
        <begin position="176"/>
        <end position="210"/>
    </location>
</feature>
<gene>
    <name evidence="2" type="ORF">THAOC_20507</name>
</gene>
<feature type="compositionally biased region" description="Low complexity" evidence="1">
    <location>
        <begin position="8"/>
        <end position="24"/>
    </location>
</feature>
<feature type="non-terminal residue" evidence="2">
    <location>
        <position position="1"/>
    </location>
</feature>
<dbReference type="AlphaFoldDB" id="K0S395"/>
<evidence type="ECO:0000313" key="3">
    <source>
        <dbReference type="Proteomes" id="UP000266841"/>
    </source>
</evidence>
<dbReference type="Proteomes" id="UP000266841">
    <property type="component" value="Unassembled WGS sequence"/>
</dbReference>
<evidence type="ECO:0000256" key="1">
    <source>
        <dbReference type="SAM" id="MobiDB-lite"/>
    </source>
</evidence>
<sequence length="210" mass="21155">GHVGVHVAPRAGPPDAGAAAGGRLPESRRPRPARVGPRPAGPEGGRPVRLGGEGIRGASGRPPGFVGRVGEEYPGRDDGHGDQGGGGASRALPADRIVGEGRRGLGRDTGHRKGERLRDECGGDASSAERTALIVAHGNLGQALLGTAMGWDASGFNDPESVFGNCGLCEVDFGDAGGEGRGGRRGGGAGGGRSRRPVGIASTDRWPVRE</sequence>
<dbReference type="InterPro" id="IPR029033">
    <property type="entry name" value="His_PPase_superfam"/>
</dbReference>
<keyword evidence="3" id="KW-1185">Reference proteome</keyword>
<name>K0S395_THAOC</name>